<evidence type="ECO:0000256" key="13">
    <source>
        <dbReference type="ARBA" id="ARBA00077165"/>
    </source>
</evidence>
<evidence type="ECO:0000256" key="5">
    <source>
        <dbReference type="ARBA" id="ARBA00050607"/>
    </source>
</evidence>
<evidence type="ECO:0000256" key="15">
    <source>
        <dbReference type="HAMAP-Rule" id="MF_00688"/>
    </source>
</evidence>
<comment type="function">
    <text evidence="8 15">Functions in the N-end rule pathway of protein degradation where it conjugates Leu, Phe and, less efficiently, Met from aminoacyl-tRNAs to the N-termini of proteins containing an N-terminal arginine or lysine.</text>
</comment>
<gene>
    <name evidence="15 16" type="primary">aat</name>
    <name evidence="16" type="ORF">O0V09_03555</name>
</gene>
<evidence type="ECO:0000256" key="10">
    <source>
        <dbReference type="ARBA" id="ARBA00066767"/>
    </source>
</evidence>
<dbReference type="InterPro" id="IPR004616">
    <property type="entry name" value="Leu/Phe-tRNA_Trfase"/>
</dbReference>
<dbReference type="GO" id="GO:0008914">
    <property type="term" value="F:leucyl-tRNA--protein transferase activity"/>
    <property type="evidence" value="ECO:0007669"/>
    <property type="project" value="UniProtKB-UniRule"/>
</dbReference>
<dbReference type="InterPro" id="IPR016181">
    <property type="entry name" value="Acyl_CoA_acyltransferase"/>
</dbReference>
<evidence type="ECO:0000256" key="3">
    <source>
        <dbReference type="ARBA" id="ARBA00022679"/>
    </source>
</evidence>
<keyword evidence="17" id="KW-1185">Reference proteome</keyword>
<comment type="subcellular location">
    <subcellularLocation>
        <location evidence="1 15">Cytoplasm</location>
    </subcellularLocation>
</comment>
<dbReference type="Proteomes" id="UP001069090">
    <property type="component" value="Unassembled WGS sequence"/>
</dbReference>
<proteinExistence type="inferred from homology"/>
<sequence>MTTLPWLDPDELYFPPTDTALTEPNGLLAAGADLNPQRLLLAYQQGIFPWYEPGEPILWWSPSPRAVLFPQHIHISKSLNKRLKRQEFTVTCDQQFIAVIQACADTPRKGQPGTWISDDIIAAYTTLHQQGHAHSVEVWHNDRLVGGLYGINIGQVFFGESMFSHSTDASKIAFVALAQNLAAWGYPLIDCQVANPHLTTLGAEEIDRSRFNHHLQNYILKAGVSDWQANWRGPQHV</sequence>
<evidence type="ECO:0000313" key="16">
    <source>
        <dbReference type="EMBL" id="MCZ0864261.1"/>
    </source>
</evidence>
<keyword evidence="3 15" id="KW-0808">Transferase</keyword>
<dbReference type="AlphaFoldDB" id="A0A9J6RJU7"/>
<dbReference type="RefSeq" id="WP_258330415.1">
    <property type="nucleotide sequence ID" value="NZ_JAPTGG010000002.1"/>
</dbReference>
<dbReference type="InterPro" id="IPR042203">
    <property type="entry name" value="Leu/Phe-tRNA_Trfase_C"/>
</dbReference>
<comment type="catalytic activity">
    <reaction evidence="6 15">
        <text>N-terminal L-arginyl-[protein] + L-leucyl-tRNA(Leu) = N-terminal L-leucyl-L-arginyl-[protein] + tRNA(Leu) + H(+)</text>
        <dbReference type="Rhea" id="RHEA:50416"/>
        <dbReference type="Rhea" id="RHEA-COMP:9613"/>
        <dbReference type="Rhea" id="RHEA-COMP:9622"/>
        <dbReference type="Rhea" id="RHEA-COMP:12672"/>
        <dbReference type="Rhea" id="RHEA-COMP:12673"/>
        <dbReference type="ChEBI" id="CHEBI:15378"/>
        <dbReference type="ChEBI" id="CHEBI:64719"/>
        <dbReference type="ChEBI" id="CHEBI:78442"/>
        <dbReference type="ChEBI" id="CHEBI:78494"/>
        <dbReference type="ChEBI" id="CHEBI:133044"/>
        <dbReference type="EC" id="2.3.2.6"/>
    </reaction>
</comment>
<dbReference type="EMBL" id="JAPTGG010000002">
    <property type="protein sequence ID" value="MCZ0864261.1"/>
    <property type="molecule type" value="Genomic_DNA"/>
</dbReference>
<evidence type="ECO:0000256" key="7">
    <source>
        <dbReference type="ARBA" id="ARBA00051538"/>
    </source>
</evidence>
<evidence type="ECO:0000256" key="14">
    <source>
        <dbReference type="ARBA" id="ARBA00083640"/>
    </source>
</evidence>
<dbReference type="SUPFAM" id="SSF55729">
    <property type="entry name" value="Acyl-CoA N-acyltransferases (Nat)"/>
    <property type="match status" value="1"/>
</dbReference>
<dbReference type="EC" id="2.3.2.6" evidence="10 15"/>
<evidence type="ECO:0000256" key="12">
    <source>
        <dbReference type="ARBA" id="ARBA00077136"/>
    </source>
</evidence>
<dbReference type="HAMAP" id="MF_00688">
    <property type="entry name" value="Leu_Phe_trans"/>
    <property type="match status" value="1"/>
</dbReference>
<evidence type="ECO:0000256" key="6">
    <source>
        <dbReference type="ARBA" id="ARBA00050652"/>
    </source>
</evidence>
<keyword evidence="2 15" id="KW-0963">Cytoplasm</keyword>
<dbReference type="GO" id="GO:0030163">
    <property type="term" value="P:protein catabolic process"/>
    <property type="evidence" value="ECO:0007669"/>
    <property type="project" value="UniProtKB-UniRule"/>
</dbReference>
<dbReference type="FunFam" id="3.30.70.3550:FF:000001">
    <property type="entry name" value="Leucyl/phenylalanyl-tRNA--protein transferase"/>
    <property type="match status" value="1"/>
</dbReference>
<dbReference type="Gene3D" id="3.40.630.70">
    <property type="entry name" value="Leucyl/phenylalanyl-tRNA-protein transferase, C-terminal domain"/>
    <property type="match status" value="1"/>
</dbReference>
<dbReference type="Pfam" id="PF03588">
    <property type="entry name" value="Leu_Phe_trans"/>
    <property type="match status" value="1"/>
</dbReference>
<dbReference type="InterPro" id="IPR042221">
    <property type="entry name" value="Leu/Phe-tRNA_Trfase_N"/>
</dbReference>
<comment type="caution">
    <text evidence="16">The sequence shown here is derived from an EMBL/GenBank/DDBJ whole genome shotgun (WGS) entry which is preliminary data.</text>
</comment>
<dbReference type="FunFam" id="3.40.630.70:FF:000001">
    <property type="entry name" value="Leucyl/phenylalanyl-tRNA--protein transferase"/>
    <property type="match status" value="1"/>
</dbReference>
<comment type="catalytic activity">
    <reaction evidence="7 15">
        <text>N-terminal L-lysyl-[protein] + L-leucyl-tRNA(Leu) = N-terminal L-leucyl-L-lysyl-[protein] + tRNA(Leu) + H(+)</text>
        <dbReference type="Rhea" id="RHEA:12340"/>
        <dbReference type="Rhea" id="RHEA-COMP:9613"/>
        <dbReference type="Rhea" id="RHEA-COMP:9622"/>
        <dbReference type="Rhea" id="RHEA-COMP:12670"/>
        <dbReference type="Rhea" id="RHEA-COMP:12671"/>
        <dbReference type="ChEBI" id="CHEBI:15378"/>
        <dbReference type="ChEBI" id="CHEBI:65249"/>
        <dbReference type="ChEBI" id="CHEBI:78442"/>
        <dbReference type="ChEBI" id="CHEBI:78494"/>
        <dbReference type="ChEBI" id="CHEBI:133043"/>
        <dbReference type="EC" id="2.3.2.6"/>
    </reaction>
</comment>
<dbReference type="PANTHER" id="PTHR30098:SF2">
    <property type="entry name" value="LEUCYL_PHENYLALANYL-TRNA--PROTEIN TRANSFERASE"/>
    <property type="match status" value="1"/>
</dbReference>
<accession>A0A9J6RJU7</accession>
<name>A0A9J6RJU7_9GAMM</name>
<organism evidence="16 17">
    <name type="scientific">Dasania phycosphaerae</name>
    <dbReference type="NCBI Taxonomy" id="2950436"/>
    <lineage>
        <taxon>Bacteria</taxon>
        <taxon>Pseudomonadati</taxon>
        <taxon>Pseudomonadota</taxon>
        <taxon>Gammaproteobacteria</taxon>
        <taxon>Cellvibrionales</taxon>
        <taxon>Spongiibacteraceae</taxon>
        <taxon>Dasania</taxon>
    </lineage>
</organism>
<reference evidence="16 17" key="1">
    <citation type="submission" date="2022-12" db="EMBL/GenBank/DDBJ databases">
        <title>Dasania phycosphaerae sp. nov., isolated from particulate material of the south coast of Korea.</title>
        <authorList>
            <person name="Jiang Y."/>
        </authorList>
    </citation>
    <scope>NUCLEOTIDE SEQUENCE [LARGE SCALE GENOMIC DNA]</scope>
    <source>
        <strain evidence="16 17">GY-19</strain>
    </source>
</reference>
<evidence type="ECO:0000313" key="17">
    <source>
        <dbReference type="Proteomes" id="UP001069090"/>
    </source>
</evidence>
<keyword evidence="4 15" id="KW-0012">Acyltransferase</keyword>
<evidence type="ECO:0000256" key="2">
    <source>
        <dbReference type="ARBA" id="ARBA00022490"/>
    </source>
</evidence>
<comment type="similarity">
    <text evidence="9 15">Belongs to the L/F-transferase family.</text>
</comment>
<dbReference type="PANTHER" id="PTHR30098">
    <property type="entry name" value="LEUCYL/PHENYLALANYL-TRNA--PROTEIN TRANSFERASE"/>
    <property type="match status" value="1"/>
</dbReference>
<evidence type="ECO:0000256" key="11">
    <source>
        <dbReference type="ARBA" id="ARBA00074372"/>
    </source>
</evidence>
<dbReference type="NCBIfam" id="TIGR00667">
    <property type="entry name" value="aat"/>
    <property type="match status" value="1"/>
</dbReference>
<dbReference type="Gene3D" id="3.30.70.3550">
    <property type="entry name" value="Leucyl/phenylalanyl-tRNA-protein transferase, N-terminal domain"/>
    <property type="match status" value="1"/>
</dbReference>
<comment type="catalytic activity">
    <reaction evidence="5 15">
        <text>L-phenylalanyl-tRNA(Phe) + an N-terminal L-alpha-aminoacyl-[protein] = an N-terminal L-phenylalanyl-L-alpha-aminoacyl-[protein] + tRNA(Phe)</text>
        <dbReference type="Rhea" id="RHEA:43632"/>
        <dbReference type="Rhea" id="RHEA-COMP:9668"/>
        <dbReference type="Rhea" id="RHEA-COMP:9699"/>
        <dbReference type="Rhea" id="RHEA-COMP:10636"/>
        <dbReference type="Rhea" id="RHEA-COMP:10637"/>
        <dbReference type="ChEBI" id="CHEBI:78442"/>
        <dbReference type="ChEBI" id="CHEBI:78531"/>
        <dbReference type="ChEBI" id="CHEBI:78597"/>
        <dbReference type="ChEBI" id="CHEBI:83561"/>
        <dbReference type="EC" id="2.3.2.6"/>
    </reaction>
</comment>
<dbReference type="GO" id="GO:0005737">
    <property type="term" value="C:cytoplasm"/>
    <property type="evidence" value="ECO:0007669"/>
    <property type="project" value="UniProtKB-SubCell"/>
</dbReference>
<evidence type="ECO:0000256" key="8">
    <source>
        <dbReference type="ARBA" id="ARBA00054043"/>
    </source>
</evidence>
<evidence type="ECO:0000256" key="4">
    <source>
        <dbReference type="ARBA" id="ARBA00023315"/>
    </source>
</evidence>
<evidence type="ECO:0000256" key="1">
    <source>
        <dbReference type="ARBA" id="ARBA00004496"/>
    </source>
</evidence>
<evidence type="ECO:0000256" key="9">
    <source>
        <dbReference type="ARBA" id="ARBA00061535"/>
    </source>
</evidence>
<protein>
    <recommendedName>
        <fullName evidence="11 15">Leucyl/phenylalanyl-tRNA--protein transferase</fullName>
        <ecNumber evidence="10 15">2.3.2.6</ecNumber>
    </recommendedName>
    <alternativeName>
        <fullName evidence="12 15">L/F-transferase</fullName>
    </alternativeName>
    <alternativeName>
        <fullName evidence="13 15">Leucyltransferase</fullName>
    </alternativeName>
    <alternativeName>
        <fullName evidence="14 15">Phenyalanyltransferase</fullName>
    </alternativeName>
</protein>